<sequence>MKKFNEFSISAFVATVPEVKEFEKSSVARFCLSVSHTENKGDEKSTKTALLPVEKWISNDKKDELKDLKGKYVGCHGFFKPDTWEEDGKKRSKIIFAVTKLEILTMKDNEDGKE</sequence>
<evidence type="ECO:0000256" key="2">
    <source>
        <dbReference type="PROSITE-ProRule" id="PRU00252"/>
    </source>
</evidence>
<dbReference type="OrthoDB" id="9809878at2"/>
<name>A0A1M6R340_XYLRU</name>
<evidence type="ECO:0000313" key="4">
    <source>
        <dbReference type="Proteomes" id="UP000184130"/>
    </source>
</evidence>
<proteinExistence type="predicted"/>
<dbReference type="GO" id="GO:0003697">
    <property type="term" value="F:single-stranded DNA binding"/>
    <property type="evidence" value="ECO:0007669"/>
    <property type="project" value="InterPro"/>
</dbReference>
<organism evidence="3 4">
    <name type="scientific">Xylanibacter ruminicola</name>
    <name type="common">Prevotella ruminicola</name>
    <dbReference type="NCBI Taxonomy" id="839"/>
    <lineage>
        <taxon>Bacteria</taxon>
        <taxon>Pseudomonadati</taxon>
        <taxon>Bacteroidota</taxon>
        <taxon>Bacteroidia</taxon>
        <taxon>Bacteroidales</taxon>
        <taxon>Prevotellaceae</taxon>
        <taxon>Xylanibacter</taxon>
    </lineage>
</organism>
<gene>
    <name evidence="3" type="ORF">SAMN05216463_10158</name>
</gene>
<keyword evidence="1 2" id="KW-0238">DNA-binding</keyword>
<dbReference type="InterPro" id="IPR000424">
    <property type="entry name" value="Primosome_PriB/ssb"/>
</dbReference>
<dbReference type="SUPFAM" id="SSF50249">
    <property type="entry name" value="Nucleic acid-binding proteins"/>
    <property type="match status" value="1"/>
</dbReference>
<dbReference type="InterPro" id="IPR012340">
    <property type="entry name" value="NA-bd_OB-fold"/>
</dbReference>
<evidence type="ECO:0000256" key="1">
    <source>
        <dbReference type="ARBA" id="ARBA00023125"/>
    </source>
</evidence>
<dbReference type="Proteomes" id="UP000184130">
    <property type="component" value="Unassembled WGS sequence"/>
</dbReference>
<accession>A0A1M6R340</accession>
<evidence type="ECO:0000313" key="3">
    <source>
        <dbReference type="EMBL" id="SHK26843.1"/>
    </source>
</evidence>
<evidence type="ECO:0008006" key="5">
    <source>
        <dbReference type="Google" id="ProtNLM"/>
    </source>
</evidence>
<dbReference type="EMBL" id="FRBD01000001">
    <property type="protein sequence ID" value="SHK26843.1"/>
    <property type="molecule type" value="Genomic_DNA"/>
</dbReference>
<dbReference type="AlphaFoldDB" id="A0A1M6R340"/>
<dbReference type="Gene3D" id="2.40.50.140">
    <property type="entry name" value="Nucleic acid-binding proteins"/>
    <property type="match status" value="1"/>
</dbReference>
<dbReference type="PROSITE" id="PS50935">
    <property type="entry name" value="SSB"/>
    <property type="match status" value="1"/>
</dbReference>
<dbReference type="RefSeq" id="WP_073203527.1">
    <property type="nucleotide sequence ID" value="NZ_FRBD01000001.1"/>
</dbReference>
<protein>
    <recommendedName>
        <fullName evidence="5">Single-stranded DNA-binding protein</fullName>
    </recommendedName>
</protein>
<reference evidence="3 4" key="1">
    <citation type="submission" date="2016-11" db="EMBL/GenBank/DDBJ databases">
        <authorList>
            <person name="Jaros S."/>
            <person name="Januszkiewicz K."/>
            <person name="Wedrychowicz H."/>
        </authorList>
    </citation>
    <scope>NUCLEOTIDE SEQUENCE [LARGE SCALE GENOMIC DNA]</scope>
    <source>
        <strain evidence="3 4">KHT3</strain>
    </source>
</reference>